<evidence type="ECO:0000313" key="5">
    <source>
        <dbReference type="EMBL" id="CBJ29862.1"/>
    </source>
</evidence>
<dbReference type="SMART" id="SM00248">
    <property type="entry name" value="ANK"/>
    <property type="match status" value="2"/>
</dbReference>
<organism evidence="5 6">
    <name type="scientific">Ectocarpus siliculosus</name>
    <name type="common">Brown alga</name>
    <name type="synonym">Conferva siliculosa</name>
    <dbReference type="NCBI Taxonomy" id="2880"/>
    <lineage>
        <taxon>Eukaryota</taxon>
        <taxon>Sar</taxon>
        <taxon>Stramenopiles</taxon>
        <taxon>Ochrophyta</taxon>
        <taxon>PX clade</taxon>
        <taxon>Phaeophyceae</taxon>
        <taxon>Ectocarpales</taxon>
        <taxon>Ectocarpaceae</taxon>
        <taxon>Ectocarpus</taxon>
    </lineage>
</organism>
<evidence type="ECO:0000256" key="4">
    <source>
        <dbReference type="SAM" id="MobiDB-lite"/>
    </source>
</evidence>
<evidence type="ECO:0000256" key="1">
    <source>
        <dbReference type="ARBA" id="ARBA00022737"/>
    </source>
</evidence>
<dbReference type="Pfam" id="PF00023">
    <property type="entry name" value="Ank"/>
    <property type="match status" value="1"/>
</dbReference>
<feature type="compositionally biased region" description="Basic and acidic residues" evidence="4">
    <location>
        <begin position="375"/>
        <end position="393"/>
    </location>
</feature>
<name>D7FM37_ECTSI</name>
<evidence type="ECO:0000256" key="3">
    <source>
        <dbReference type="PROSITE-ProRule" id="PRU00023"/>
    </source>
</evidence>
<dbReference type="InterPro" id="IPR002110">
    <property type="entry name" value="Ankyrin_rpt"/>
</dbReference>
<dbReference type="InterPro" id="IPR036770">
    <property type="entry name" value="Ankyrin_rpt-contain_sf"/>
</dbReference>
<dbReference type="EMBL" id="FN648164">
    <property type="protein sequence ID" value="CBJ29862.1"/>
    <property type="molecule type" value="Genomic_DNA"/>
</dbReference>
<evidence type="ECO:0000313" key="6">
    <source>
        <dbReference type="Proteomes" id="UP000002630"/>
    </source>
</evidence>
<keyword evidence="6" id="KW-1185">Reference proteome</keyword>
<dbReference type="PANTHER" id="PTHR24166">
    <property type="entry name" value="ROLLING PEBBLES, ISOFORM B"/>
    <property type="match status" value="1"/>
</dbReference>
<dbReference type="EMBL" id="FN649727">
    <property type="protein sequence ID" value="CBJ29862.1"/>
    <property type="molecule type" value="Genomic_DNA"/>
</dbReference>
<dbReference type="PROSITE" id="PS50088">
    <property type="entry name" value="ANK_REPEAT"/>
    <property type="match status" value="1"/>
</dbReference>
<dbReference type="Proteomes" id="UP000002630">
    <property type="component" value="Linkage Group LG02"/>
</dbReference>
<accession>D7FM37</accession>
<keyword evidence="2 3" id="KW-0040">ANK repeat</keyword>
<keyword evidence="1" id="KW-0677">Repeat</keyword>
<feature type="compositionally biased region" description="Low complexity" evidence="4">
    <location>
        <begin position="352"/>
        <end position="374"/>
    </location>
</feature>
<gene>
    <name evidence="5" type="ORF">Esi_0163_0049</name>
</gene>
<feature type="repeat" description="ANK" evidence="3">
    <location>
        <begin position="98"/>
        <end position="130"/>
    </location>
</feature>
<sequence>MNDTGAAMAEHRRDAQWGVTDFIGKFHLSRMTTPNTIPGTATRVEQERNTFLEKRASSLQKTLDNIEARRRLRVRSRLRDRSSSGSSYRLVATAEEKYGNTPLHRAVSLGFVEICSVLLEAGADLDAVNTMGDAPIHCCWRFWKGDSCKYGLWRKNPYLMTTKKMKEDFARMERDIQSTVSLLRLLTRGGADVDAQRNNGEVALHTAARRGPFMALWILLLSQATHDIIDHRHFTPETAAIRAGNEDAKTLLATWPVARLKYRNSEFVQEWMKFLTDPDANLTTDLTAKEVLAQVRMEEHEESTAVHARGGHLLVDEIITGPVLSAEQRARAKILNFSASDAVTIASTLENSTNNTNSAKSCSGSNCGPSPSGTRESDEGGRRRGEEEGDKGGDKKRRQQKTKSKLGKEIDVYLAQARDEAAGVRVGGLTGQSTAYSRLVAKEQLEGRRNRWPGIRDNGKDPPTGGAGSGCSGDPFGRPMTTSQRRRVAALEIAEDGGIESPLIRAATSSALLTTRSRAMKKESTPHPFYGRRLLTQRLLNQREREASIKPTATIGMNKGLDPGGRKRALYLNDTRTAFNDHELLPDPNDPGGVHVEEAGRLHALHPAMQWRKLHERPFSELQGSRDHSENVYDSILENYCPRAWNAVGAQEPLFPVRGHGPYK</sequence>
<dbReference type="PANTHER" id="PTHR24166:SF52">
    <property type="entry name" value="ANKYRIN REPEAT DOMAIN-CONTAINING PROTEIN 65"/>
    <property type="match status" value="1"/>
</dbReference>
<feature type="region of interest" description="Disordered" evidence="4">
    <location>
        <begin position="451"/>
        <end position="483"/>
    </location>
</feature>
<feature type="compositionally biased region" description="Basic residues" evidence="4">
    <location>
        <begin position="394"/>
        <end position="404"/>
    </location>
</feature>
<reference evidence="5 6" key="1">
    <citation type="journal article" date="2010" name="Nature">
        <title>The Ectocarpus genome and the independent evolution of multicellularity in brown algae.</title>
        <authorList>
            <person name="Cock J.M."/>
            <person name="Sterck L."/>
            <person name="Rouze P."/>
            <person name="Scornet D."/>
            <person name="Allen A.E."/>
            <person name="Amoutzias G."/>
            <person name="Anthouard V."/>
            <person name="Artiguenave F."/>
            <person name="Aury J.M."/>
            <person name="Badger J.H."/>
            <person name="Beszteri B."/>
            <person name="Billiau K."/>
            <person name="Bonnet E."/>
            <person name="Bothwell J.H."/>
            <person name="Bowler C."/>
            <person name="Boyen C."/>
            <person name="Brownlee C."/>
            <person name="Carrano C.J."/>
            <person name="Charrier B."/>
            <person name="Cho G.Y."/>
            <person name="Coelho S.M."/>
            <person name="Collen J."/>
            <person name="Corre E."/>
            <person name="Da Silva C."/>
            <person name="Delage L."/>
            <person name="Delaroque N."/>
            <person name="Dittami S.M."/>
            <person name="Doulbeau S."/>
            <person name="Elias M."/>
            <person name="Farnham G."/>
            <person name="Gachon C.M."/>
            <person name="Gschloessl B."/>
            <person name="Heesch S."/>
            <person name="Jabbari K."/>
            <person name="Jubin C."/>
            <person name="Kawai H."/>
            <person name="Kimura K."/>
            <person name="Kloareg B."/>
            <person name="Kupper F.C."/>
            <person name="Lang D."/>
            <person name="Le Bail A."/>
            <person name="Leblanc C."/>
            <person name="Lerouge P."/>
            <person name="Lohr M."/>
            <person name="Lopez P.J."/>
            <person name="Martens C."/>
            <person name="Maumus F."/>
            <person name="Michel G."/>
            <person name="Miranda-Saavedra D."/>
            <person name="Morales J."/>
            <person name="Moreau H."/>
            <person name="Motomura T."/>
            <person name="Nagasato C."/>
            <person name="Napoli C.A."/>
            <person name="Nelson D.R."/>
            <person name="Nyvall-Collen P."/>
            <person name="Peters A.F."/>
            <person name="Pommier C."/>
            <person name="Potin P."/>
            <person name="Poulain J."/>
            <person name="Quesneville H."/>
            <person name="Read B."/>
            <person name="Rensing S.A."/>
            <person name="Ritter A."/>
            <person name="Rousvoal S."/>
            <person name="Samanta M."/>
            <person name="Samson G."/>
            <person name="Schroeder D.C."/>
            <person name="Segurens B."/>
            <person name="Strittmatter M."/>
            <person name="Tonon T."/>
            <person name="Tregear J.W."/>
            <person name="Valentin K."/>
            <person name="von Dassow P."/>
            <person name="Yamagishi T."/>
            <person name="Van de Peer Y."/>
            <person name="Wincker P."/>
        </authorList>
    </citation>
    <scope>NUCLEOTIDE SEQUENCE [LARGE SCALE GENOMIC DNA]</scope>
    <source>
        <strain evidence="6">Ec32 / CCAP1310/4</strain>
    </source>
</reference>
<proteinExistence type="predicted"/>
<dbReference type="PROSITE" id="PS50297">
    <property type="entry name" value="ANK_REP_REGION"/>
    <property type="match status" value="1"/>
</dbReference>
<dbReference type="eggNOG" id="KOG4177">
    <property type="taxonomic scope" value="Eukaryota"/>
</dbReference>
<dbReference type="InParanoid" id="D7FM37"/>
<dbReference type="SUPFAM" id="SSF48403">
    <property type="entry name" value="Ankyrin repeat"/>
    <property type="match status" value="1"/>
</dbReference>
<dbReference type="Gene3D" id="1.25.40.20">
    <property type="entry name" value="Ankyrin repeat-containing domain"/>
    <property type="match status" value="2"/>
</dbReference>
<dbReference type="InterPro" id="IPR050889">
    <property type="entry name" value="Dendritic_Spine_Reg/Scaffold"/>
</dbReference>
<dbReference type="PRINTS" id="PR01415">
    <property type="entry name" value="ANKYRIN"/>
</dbReference>
<dbReference type="STRING" id="2880.D7FM37"/>
<dbReference type="OrthoDB" id="539213at2759"/>
<evidence type="ECO:0000256" key="2">
    <source>
        <dbReference type="ARBA" id="ARBA00023043"/>
    </source>
</evidence>
<dbReference type="AlphaFoldDB" id="D7FM37"/>
<protein>
    <submittedName>
        <fullName evidence="5">Uncharacterized protein</fullName>
    </submittedName>
</protein>
<feature type="region of interest" description="Disordered" evidence="4">
    <location>
        <begin position="352"/>
        <end position="404"/>
    </location>
</feature>